<proteinExistence type="predicted"/>
<dbReference type="PANTHER" id="PTHR38593:SF1">
    <property type="entry name" value="BLR2558 PROTEIN"/>
    <property type="match status" value="1"/>
</dbReference>
<accession>A0A2T5YFB4</accession>
<evidence type="ECO:0000259" key="2">
    <source>
        <dbReference type="Pfam" id="PF13628"/>
    </source>
</evidence>
<comment type="caution">
    <text evidence="3">The sequence shown here is derived from an EMBL/GenBank/DDBJ whole genome shotgun (WGS) entry which is preliminary data.</text>
</comment>
<keyword evidence="4" id="KW-1185">Reference proteome</keyword>
<sequence>MKNTIIAIWCAAGALLLASCDSGTTNEQNTTEATSGTTAVASADTTLTDDKRELMEFAAQNNLLQVELGKLAIDQGTSDAVKAYGRNLVDWYTTKQKELSELAQQHNVSLPQQMNEEGTKHLSELREAKNFNEEYWEQLTDAQKKAIDEFDSKVKDIEQSDATAFSLWARNTLKELQAQYEQARGREVELKNRDSGIQP</sequence>
<organism evidence="3 4">
    <name type="scientific">Pontibacter mucosus</name>
    <dbReference type="NCBI Taxonomy" id="1649266"/>
    <lineage>
        <taxon>Bacteria</taxon>
        <taxon>Pseudomonadati</taxon>
        <taxon>Bacteroidota</taxon>
        <taxon>Cytophagia</taxon>
        <taxon>Cytophagales</taxon>
        <taxon>Hymenobacteraceae</taxon>
        <taxon>Pontibacter</taxon>
    </lineage>
</organism>
<dbReference type="Pfam" id="PF13628">
    <property type="entry name" value="DUF4142"/>
    <property type="match status" value="1"/>
</dbReference>
<dbReference type="AlphaFoldDB" id="A0A2T5YFB4"/>
<dbReference type="RefSeq" id="WP_108212452.1">
    <property type="nucleotide sequence ID" value="NZ_QBKI01000007.1"/>
</dbReference>
<evidence type="ECO:0000313" key="3">
    <source>
        <dbReference type="EMBL" id="PTX18011.1"/>
    </source>
</evidence>
<gene>
    <name evidence="3" type="ORF">C8N40_10749</name>
</gene>
<name>A0A2T5YFB4_9BACT</name>
<dbReference type="InterPro" id="IPR025419">
    <property type="entry name" value="DUF4142"/>
</dbReference>
<dbReference type="EMBL" id="QBKI01000007">
    <property type="protein sequence ID" value="PTX18011.1"/>
    <property type="molecule type" value="Genomic_DNA"/>
</dbReference>
<keyword evidence="1" id="KW-0732">Signal</keyword>
<dbReference type="Proteomes" id="UP000244225">
    <property type="component" value="Unassembled WGS sequence"/>
</dbReference>
<feature type="signal peptide" evidence="1">
    <location>
        <begin position="1"/>
        <end position="18"/>
    </location>
</feature>
<reference evidence="3 4" key="1">
    <citation type="submission" date="2018-04" db="EMBL/GenBank/DDBJ databases">
        <title>Genomic Encyclopedia of Archaeal and Bacterial Type Strains, Phase II (KMG-II): from individual species to whole genera.</title>
        <authorList>
            <person name="Goeker M."/>
        </authorList>
    </citation>
    <scope>NUCLEOTIDE SEQUENCE [LARGE SCALE GENOMIC DNA]</scope>
    <source>
        <strain evidence="3 4">DSM 100162</strain>
    </source>
</reference>
<dbReference type="PROSITE" id="PS51257">
    <property type="entry name" value="PROKAR_LIPOPROTEIN"/>
    <property type="match status" value="1"/>
</dbReference>
<evidence type="ECO:0000313" key="4">
    <source>
        <dbReference type="Proteomes" id="UP000244225"/>
    </source>
</evidence>
<feature type="chain" id="PRO_5015539163" evidence="1">
    <location>
        <begin position="19"/>
        <end position="199"/>
    </location>
</feature>
<evidence type="ECO:0000256" key="1">
    <source>
        <dbReference type="SAM" id="SignalP"/>
    </source>
</evidence>
<dbReference type="PANTHER" id="PTHR38593">
    <property type="entry name" value="BLR2558 PROTEIN"/>
    <property type="match status" value="1"/>
</dbReference>
<protein>
    <submittedName>
        <fullName evidence="3">Putative membrane protein</fullName>
    </submittedName>
</protein>
<dbReference type="OrthoDB" id="850980at2"/>
<feature type="domain" description="DUF4142" evidence="2">
    <location>
        <begin position="51"/>
        <end position="184"/>
    </location>
</feature>